<protein>
    <recommendedName>
        <fullName evidence="5">OmpA-like domain-containing protein</fullName>
    </recommendedName>
</protein>
<evidence type="ECO:0000256" key="4">
    <source>
        <dbReference type="PROSITE-ProRule" id="PRU00473"/>
    </source>
</evidence>
<evidence type="ECO:0000256" key="3">
    <source>
        <dbReference type="ARBA" id="ARBA00023237"/>
    </source>
</evidence>
<evidence type="ECO:0000313" key="7">
    <source>
        <dbReference type="Proteomes" id="UP001501469"/>
    </source>
</evidence>
<dbReference type="InterPro" id="IPR006665">
    <property type="entry name" value="OmpA-like"/>
</dbReference>
<dbReference type="InterPro" id="IPR006664">
    <property type="entry name" value="OMP_bac"/>
</dbReference>
<dbReference type="CDD" id="cd07185">
    <property type="entry name" value="OmpA_C-like"/>
    <property type="match status" value="1"/>
</dbReference>
<dbReference type="Gene3D" id="3.30.1330.60">
    <property type="entry name" value="OmpA-like domain"/>
    <property type="match status" value="1"/>
</dbReference>
<keyword evidence="2 4" id="KW-0472">Membrane</keyword>
<dbReference type="PROSITE" id="PS51123">
    <property type="entry name" value="OMPA_2"/>
    <property type="match status" value="1"/>
</dbReference>
<dbReference type="InterPro" id="IPR036737">
    <property type="entry name" value="OmpA-like_sf"/>
</dbReference>
<dbReference type="PANTHER" id="PTHR30329">
    <property type="entry name" value="STATOR ELEMENT OF FLAGELLAR MOTOR COMPLEX"/>
    <property type="match status" value="1"/>
</dbReference>
<accession>A0ABP7ULD1</accession>
<reference evidence="7" key="1">
    <citation type="journal article" date="2019" name="Int. J. Syst. Evol. Microbiol.">
        <title>The Global Catalogue of Microorganisms (GCM) 10K type strain sequencing project: providing services to taxonomists for standard genome sequencing and annotation.</title>
        <authorList>
            <consortium name="The Broad Institute Genomics Platform"/>
            <consortium name="The Broad Institute Genome Sequencing Center for Infectious Disease"/>
            <person name="Wu L."/>
            <person name="Ma J."/>
        </authorList>
    </citation>
    <scope>NUCLEOTIDE SEQUENCE [LARGE SCALE GENOMIC DNA]</scope>
    <source>
        <strain evidence="7">JCM 17225</strain>
    </source>
</reference>
<dbReference type="Proteomes" id="UP001501469">
    <property type="component" value="Unassembled WGS sequence"/>
</dbReference>
<organism evidence="6 7">
    <name type="scientific">Hymenobacter glaciei</name>
    <dbReference type="NCBI Taxonomy" id="877209"/>
    <lineage>
        <taxon>Bacteria</taxon>
        <taxon>Pseudomonadati</taxon>
        <taxon>Bacteroidota</taxon>
        <taxon>Cytophagia</taxon>
        <taxon>Cytophagales</taxon>
        <taxon>Hymenobacteraceae</taxon>
        <taxon>Hymenobacter</taxon>
    </lineage>
</organism>
<dbReference type="EMBL" id="BAABDK010000029">
    <property type="protein sequence ID" value="GAA4046503.1"/>
    <property type="molecule type" value="Genomic_DNA"/>
</dbReference>
<dbReference type="NCBIfam" id="NF038133">
    <property type="entry name" value="choice_anch_L"/>
    <property type="match status" value="2"/>
</dbReference>
<dbReference type="SUPFAM" id="SSF103088">
    <property type="entry name" value="OmpA-like"/>
    <property type="match status" value="1"/>
</dbReference>
<evidence type="ECO:0000259" key="5">
    <source>
        <dbReference type="PROSITE" id="PS51123"/>
    </source>
</evidence>
<evidence type="ECO:0000256" key="2">
    <source>
        <dbReference type="ARBA" id="ARBA00023136"/>
    </source>
</evidence>
<dbReference type="PANTHER" id="PTHR30329:SF21">
    <property type="entry name" value="LIPOPROTEIN YIAD-RELATED"/>
    <property type="match status" value="1"/>
</dbReference>
<keyword evidence="3" id="KW-0998">Cell outer membrane</keyword>
<evidence type="ECO:0000313" key="6">
    <source>
        <dbReference type="EMBL" id="GAA4046503.1"/>
    </source>
</evidence>
<sequence>MRIESTSSIDSVVDNVLVGQGVRIGNVKLTGLRTSLGYFASDTSIIGMKGGLLLSTGNVDSVARANISPGTSGIAADMQQKFRPDKDLARECHCRVYDQVILEFDFVPSHNSASFRYCFASEEYNEYVGSTFNDAFVFMLTGPKVKRKNMALLPRSTARVAVNSVNLRRRPELYVNNDYFLNYGLLKNIAQRPRIFFLRRWWNNLFNKKNDSPLGFFTLPGEKKKLNQVLVNNVEYDGFTRVLTASAYVKPWQLYHLKMVLGDVGDDIFDSGVFLEQGSLRSEKDKTEPGFAEYRDLSRTMNWDSIFGQVIKPVSTTLMPPVLPTASVTFGVDEYAITSTERDRLDGFARYVVAHPGKLQIQGFTDNTGTRSHNYQLSLRRALTVMYYLTGRGIPRSQMLCLGDNGGSIMINKQDEKAQANSRRVEVSFIEE</sequence>
<comment type="subcellular location">
    <subcellularLocation>
        <location evidence="1">Cell outer membrane</location>
    </subcellularLocation>
</comment>
<evidence type="ECO:0000256" key="1">
    <source>
        <dbReference type="ARBA" id="ARBA00004442"/>
    </source>
</evidence>
<keyword evidence="7" id="KW-1185">Reference proteome</keyword>
<comment type="caution">
    <text evidence="6">The sequence shown here is derived from an EMBL/GenBank/DDBJ whole genome shotgun (WGS) entry which is preliminary data.</text>
</comment>
<gene>
    <name evidence="6" type="ORF">GCM10022409_35690</name>
</gene>
<dbReference type="InterPro" id="IPR049804">
    <property type="entry name" value="Choice_anch_L"/>
</dbReference>
<proteinExistence type="predicted"/>
<dbReference type="PRINTS" id="PR01021">
    <property type="entry name" value="OMPADOMAIN"/>
</dbReference>
<dbReference type="Pfam" id="PF00691">
    <property type="entry name" value="OmpA"/>
    <property type="match status" value="1"/>
</dbReference>
<feature type="domain" description="OmpA-like" evidence="5">
    <location>
        <begin position="314"/>
        <end position="432"/>
    </location>
</feature>
<dbReference type="InterPro" id="IPR050330">
    <property type="entry name" value="Bact_OuterMem_StrucFunc"/>
</dbReference>
<name>A0ABP7ULD1_9BACT</name>